<proteinExistence type="predicted"/>
<sequence length="77" mass="8842">MEKGIREIGYPGSRHVDLKRSFKLGLHGLLTTCSKEVIIFSINLCSSICYRIGLEYALRSNGICLEFDIDFYLDDYM</sequence>
<name>A0ACB8XHF8_ARCLA</name>
<evidence type="ECO:0000313" key="1">
    <source>
        <dbReference type="EMBL" id="KAI3665035.1"/>
    </source>
</evidence>
<reference evidence="2" key="1">
    <citation type="journal article" date="2022" name="Mol. Ecol. Resour.">
        <title>The genomes of chicory, endive, great burdock and yacon provide insights into Asteraceae palaeo-polyploidization history and plant inulin production.</title>
        <authorList>
            <person name="Fan W."/>
            <person name="Wang S."/>
            <person name="Wang H."/>
            <person name="Wang A."/>
            <person name="Jiang F."/>
            <person name="Liu H."/>
            <person name="Zhao H."/>
            <person name="Xu D."/>
            <person name="Zhang Y."/>
        </authorList>
    </citation>
    <scope>NUCLEOTIDE SEQUENCE [LARGE SCALE GENOMIC DNA]</scope>
    <source>
        <strain evidence="2">cv. Niubang</strain>
    </source>
</reference>
<dbReference type="EMBL" id="CM042064">
    <property type="protein sequence ID" value="KAI3665035.1"/>
    <property type="molecule type" value="Genomic_DNA"/>
</dbReference>
<organism evidence="1 2">
    <name type="scientific">Arctium lappa</name>
    <name type="common">Greater burdock</name>
    <name type="synonym">Lappa major</name>
    <dbReference type="NCBI Taxonomy" id="4217"/>
    <lineage>
        <taxon>Eukaryota</taxon>
        <taxon>Viridiplantae</taxon>
        <taxon>Streptophyta</taxon>
        <taxon>Embryophyta</taxon>
        <taxon>Tracheophyta</taxon>
        <taxon>Spermatophyta</taxon>
        <taxon>Magnoliopsida</taxon>
        <taxon>eudicotyledons</taxon>
        <taxon>Gunneridae</taxon>
        <taxon>Pentapetalae</taxon>
        <taxon>asterids</taxon>
        <taxon>campanulids</taxon>
        <taxon>Asterales</taxon>
        <taxon>Asteraceae</taxon>
        <taxon>Carduoideae</taxon>
        <taxon>Cardueae</taxon>
        <taxon>Arctiinae</taxon>
        <taxon>Arctium</taxon>
    </lineage>
</organism>
<gene>
    <name evidence="1" type="ORF">L6452_43651</name>
</gene>
<comment type="caution">
    <text evidence="1">The sequence shown here is derived from an EMBL/GenBank/DDBJ whole genome shotgun (WGS) entry which is preliminary data.</text>
</comment>
<evidence type="ECO:0000313" key="2">
    <source>
        <dbReference type="Proteomes" id="UP001055879"/>
    </source>
</evidence>
<reference evidence="1 2" key="2">
    <citation type="journal article" date="2022" name="Mol. Ecol. Resour.">
        <title>The genomes of chicory, endive, great burdock and yacon provide insights into Asteraceae paleo-polyploidization history and plant inulin production.</title>
        <authorList>
            <person name="Fan W."/>
            <person name="Wang S."/>
            <person name="Wang H."/>
            <person name="Wang A."/>
            <person name="Jiang F."/>
            <person name="Liu H."/>
            <person name="Zhao H."/>
            <person name="Xu D."/>
            <person name="Zhang Y."/>
        </authorList>
    </citation>
    <scope>NUCLEOTIDE SEQUENCE [LARGE SCALE GENOMIC DNA]</scope>
    <source>
        <strain evidence="2">cv. Niubang</strain>
    </source>
</reference>
<keyword evidence="2" id="KW-1185">Reference proteome</keyword>
<dbReference type="Proteomes" id="UP001055879">
    <property type="component" value="Linkage Group LG18"/>
</dbReference>
<protein>
    <submittedName>
        <fullName evidence="1">Uncharacterized protein</fullName>
    </submittedName>
</protein>
<accession>A0ACB8XHF8</accession>